<dbReference type="Gene3D" id="2.60.120.10">
    <property type="entry name" value="Jelly Rolls"/>
    <property type="match status" value="1"/>
</dbReference>
<dbReference type="SUPFAM" id="SSF51182">
    <property type="entry name" value="RmlC-like cupins"/>
    <property type="match status" value="1"/>
</dbReference>
<dbReference type="RefSeq" id="WP_133284155.1">
    <property type="nucleotide sequence ID" value="NZ_SMSI01000001.1"/>
</dbReference>
<dbReference type="InterPro" id="IPR011051">
    <property type="entry name" value="RmlC_Cupin_sf"/>
</dbReference>
<organism evidence="1 2">
    <name type="scientific">Pseudohoeflea suaedae</name>
    <dbReference type="NCBI Taxonomy" id="877384"/>
    <lineage>
        <taxon>Bacteria</taxon>
        <taxon>Pseudomonadati</taxon>
        <taxon>Pseudomonadota</taxon>
        <taxon>Alphaproteobacteria</taxon>
        <taxon>Hyphomicrobiales</taxon>
        <taxon>Rhizobiaceae</taxon>
        <taxon>Pseudohoeflea</taxon>
    </lineage>
</organism>
<keyword evidence="2" id="KW-1185">Reference proteome</keyword>
<protein>
    <submittedName>
        <fullName evidence="1">HutD family protein</fullName>
    </submittedName>
</protein>
<dbReference type="AlphaFoldDB" id="A0A4R5PQB4"/>
<dbReference type="OrthoDB" id="9800082at2"/>
<evidence type="ECO:0000313" key="2">
    <source>
        <dbReference type="Proteomes" id="UP000295131"/>
    </source>
</evidence>
<dbReference type="InterPro" id="IPR014710">
    <property type="entry name" value="RmlC-like_jellyroll"/>
</dbReference>
<dbReference type="PANTHER" id="PTHR37943:SF1">
    <property type="entry name" value="PROTEIN VES"/>
    <property type="match status" value="1"/>
</dbReference>
<dbReference type="CDD" id="cd20293">
    <property type="entry name" value="cupin_HutD_N"/>
    <property type="match status" value="1"/>
</dbReference>
<dbReference type="Proteomes" id="UP000295131">
    <property type="component" value="Unassembled WGS sequence"/>
</dbReference>
<dbReference type="PANTHER" id="PTHR37943">
    <property type="entry name" value="PROTEIN VES"/>
    <property type="match status" value="1"/>
</dbReference>
<gene>
    <name evidence="1" type="ORF">E2A64_09775</name>
</gene>
<dbReference type="EMBL" id="SMSI01000001">
    <property type="protein sequence ID" value="TDH39324.1"/>
    <property type="molecule type" value="Genomic_DNA"/>
</dbReference>
<sequence>MTRIYRGVERRFTPWKNGGGETAEILCEPAGAGFDDFDWRISTAKVSRSGPFSRFPGVDRVLTVIEGGAMRLRFEDGRTTEARPGSGPHRFPGDLGCDAELLADELLDLNLMVRRPFQGAVHEAGEAIDTADLKAAYLFALDELHSHGLAAHDLMELAAVRKLIVPENALVLTIARGS</sequence>
<reference evidence="1 2" key="1">
    <citation type="journal article" date="2013" name="Int. J. Syst. Evol. Microbiol.">
        <title>Hoeflea suaedae sp. nov., an endophytic bacterium isolated from the root of the halophyte Suaeda maritima.</title>
        <authorList>
            <person name="Chung E.J."/>
            <person name="Park J.A."/>
            <person name="Pramanik P."/>
            <person name="Bibi F."/>
            <person name="Jeon C.O."/>
            <person name="Chung Y.R."/>
        </authorList>
    </citation>
    <scope>NUCLEOTIDE SEQUENCE [LARGE SCALE GENOMIC DNA]</scope>
    <source>
        <strain evidence="1 2">YC6898</strain>
    </source>
</reference>
<dbReference type="InterPro" id="IPR010282">
    <property type="entry name" value="Uncharacterised_HutD/Ves"/>
</dbReference>
<evidence type="ECO:0000313" key="1">
    <source>
        <dbReference type="EMBL" id="TDH39324.1"/>
    </source>
</evidence>
<accession>A0A4R5PQB4</accession>
<proteinExistence type="predicted"/>
<name>A0A4R5PQB4_9HYPH</name>
<dbReference type="Pfam" id="PF05962">
    <property type="entry name" value="HutD"/>
    <property type="match status" value="1"/>
</dbReference>
<comment type="caution">
    <text evidence="1">The sequence shown here is derived from an EMBL/GenBank/DDBJ whole genome shotgun (WGS) entry which is preliminary data.</text>
</comment>